<gene>
    <name evidence="3" type="ORF">EZS27_025079</name>
</gene>
<accession>A0A5J4QW64</accession>
<comment type="caution">
    <text evidence="3">The sequence shown here is derived from an EMBL/GenBank/DDBJ whole genome shotgun (WGS) entry which is preliminary data.</text>
</comment>
<keyword evidence="2" id="KW-1133">Transmembrane helix</keyword>
<feature type="coiled-coil region" evidence="1">
    <location>
        <begin position="32"/>
        <end position="88"/>
    </location>
</feature>
<evidence type="ECO:0000256" key="2">
    <source>
        <dbReference type="SAM" id="Phobius"/>
    </source>
</evidence>
<feature type="transmembrane region" description="Helical" evidence="2">
    <location>
        <begin position="5"/>
        <end position="23"/>
    </location>
</feature>
<evidence type="ECO:0000313" key="3">
    <source>
        <dbReference type="EMBL" id="KAA6325742.1"/>
    </source>
</evidence>
<reference evidence="3" key="1">
    <citation type="submission" date="2019-03" db="EMBL/GenBank/DDBJ databases">
        <title>Single cell metagenomics reveals metabolic interactions within the superorganism composed of flagellate Streblomastix strix and complex community of Bacteroidetes bacteria on its surface.</title>
        <authorList>
            <person name="Treitli S.C."/>
            <person name="Kolisko M."/>
            <person name="Husnik F."/>
            <person name="Keeling P."/>
            <person name="Hampl V."/>
        </authorList>
    </citation>
    <scope>NUCLEOTIDE SEQUENCE</scope>
    <source>
        <strain evidence="3">STM</strain>
    </source>
</reference>
<evidence type="ECO:0000256" key="1">
    <source>
        <dbReference type="SAM" id="Coils"/>
    </source>
</evidence>
<proteinExistence type="predicted"/>
<keyword evidence="2" id="KW-0472">Membrane</keyword>
<organism evidence="3">
    <name type="scientific">termite gut metagenome</name>
    <dbReference type="NCBI Taxonomy" id="433724"/>
    <lineage>
        <taxon>unclassified sequences</taxon>
        <taxon>metagenomes</taxon>
        <taxon>organismal metagenomes</taxon>
    </lineage>
</organism>
<name>A0A5J4QW64_9ZZZZ</name>
<keyword evidence="1" id="KW-0175">Coiled coil</keyword>
<dbReference type="AlphaFoldDB" id="A0A5J4QW64"/>
<protein>
    <submittedName>
        <fullName evidence="3">Uncharacterized protein</fullName>
    </submittedName>
</protein>
<sequence>MKQNVLKYLFFGIFIGTLSIIFTNCKDNDDDIKALQLTQQELSTALNETTAELTALKGQVSTAVETKIAELLADVATLKTKLEVLHIEQVIEDYLKVEGKLTAIADLGDFQIKLNKVTADELATLAGIKSEVDRQGFTTLAALLVSYQSRITELETQTLALADKDGALTVKGAIEAVANKLDANLEKIKAVLFDWDGDEFDTWADYLDKYDYITKADLAAVISELGDDMLILKLKALITGISLVKEVSGDQYVTIPLYVSVPATYTFGTITGNTISFAAEGKQAAGPQFFIVQVTPANVDLRDYKLSFVNSLGQQVGLKNITISKYDGLLTRVDAAPIVPTGLFKITFEWDNTPADADFGESASEVRYALSVDKTGTEGRTVLTGYDILFTEISTAIHNGTVANVNAVLDFTVAIGNALGTSVQEIKNEYDVYADQKWSSTTYTVTDADNGLGDADVTENDETDDRNGIPALSVELGQSITVTLGDDAKKALAYYVALENAERSGADPDDITAWGKLVTGDIDKVTNVNDPVDIFIKNDAQTLNELKGKSEIGFRLFAVNTDGTLVDPDGRAFYISLSESTPVEFTATIEDAVPDLTTGVAFAPSAASFIKNLDSKTRANIKSVTLTFATEADAGDEVTEVGNDDEGDVDTGLKFVDGNGNSIDITTTPLTISPLQEDGKTVTTWTAIDLDKISIEGLVIPSSFGTQEITTVAATIAVKGESDDIISTYPVTLTRELKLETLFASWTKSHSVYLSPAAEGTATAELGGEGIFGDKIDPDRLIVSLTDGDKTFTTTKEAPLTLTIAKNDIGDAILTPTYAVKVDYNYGYIYSSDVTKPDTVKNISLSTFSFGIKFATELPSMIWNVSTTAGWTPEQGSLIYGKINTISLDAFTSRFKGINYTLIDENGKPEVDASIRTYELADAKLITEGADDVYYTIEVSPEDNAGKLVFTPKGPVVDPVGEGILKLTIKDIFGGDLVTKNLRITLATE</sequence>
<keyword evidence="2" id="KW-0812">Transmembrane</keyword>
<dbReference type="EMBL" id="SNRY01002302">
    <property type="protein sequence ID" value="KAA6325742.1"/>
    <property type="molecule type" value="Genomic_DNA"/>
</dbReference>